<comment type="caution">
    <text evidence="1">The sequence shown here is derived from an EMBL/GenBank/DDBJ whole genome shotgun (WGS) entry which is preliminary data.</text>
</comment>
<dbReference type="AlphaFoldDB" id="T1C068"/>
<sequence length="53" mass="6026">FTLHAESVRFESCENIRSILLKIKDKFGIPSGAISDMRSGYCNPLEMYSPEFP</sequence>
<protein>
    <submittedName>
        <fullName evidence="1">Uncharacterized protein</fullName>
    </submittedName>
</protein>
<evidence type="ECO:0000313" key="1">
    <source>
        <dbReference type="EMBL" id="EQD75407.1"/>
    </source>
</evidence>
<organism evidence="1">
    <name type="scientific">mine drainage metagenome</name>
    <dbReference type="NCBI Taxonomy" id="410659"/>
    <lineage>
        <taxon>unclassified sequences</taxon>
        <taxon>metagenomes</taxon>
        <taxon>ecological metagenomes</taxon>
    </lineage>
</organism>
<dbReference type="EMBL" id="AUZX01002907">
    <property type="protein sequence ID" value="EQD75407.1"/>
    <property type="molecule type" value="Genomic_DNA"/>
</dbReference>
<proteinExistence type="predicted"/>
<accession>T1C068</accession>
<gene>
    <name evidence="1" type="ORF">B1A_03984</name>
</gene>
<reference evidence="1" key="1">
    <citation type="submission" date="2013-08" db="EMBL/GenBank/DDBJ databases">
        <authorList>
            <person name="Mendez C."/>
            <person name="Richter M."/>
            <person name="Ferrer M."/>
            <person name="Sanchez J."/>
        </authorList>
    </citation>
    <scope>NUCLEOTIDE SEQUENCE</scope>
</reference>
<name>T1C068_9ZZZZ</name>
<feature type="non-terminal residue" evidence="1">
    <location>
        <position position="1"/>
    </location>
</feature>
<reference evidence="1" key="2">
    <citation type="journal article" date="2014" name="ISME J.">
        <title>Microbial stratification in low pH oxic and suboxic macroscopic growths along an acid mine drainage.</title>
        <authorList>
            <person name="Mendez-Garcia C."/>
            <person name="Mesa V."/>
            <person name="Sprenger R.R."/>
            <person name="Richter M."/>
            <person name="Diez M.S."/>
            <person name="Solano J."/>
            <person name="Bargiela R."/>
            <person name="Golyshina O.V."/>
            <person name="Manteca A."/>
            <person name="Ramos J.L."/>
            <person name="Gallego J.R."/>
            <person name="Llorente I."/>
            <person name="Martins Dos Santos V.A."/>
            <person name="Jensen O.N."/>
            <person name="Pelaez A.I."/>
            <person name="Sanchez J."/>
            <person name="Ferrer M."/>
        </authorList>
    </citation>
    <scope>NUCLEOTIDE SEQUENCE</scope>
</reference>